<proteinExistence type="predicted"/>
<accession>A0A8S5NM86</accession>
<dbReference type="EMBL" id="BK015191">
    <property type="protein sequence ID" value="DAD95386.1"/>
    <property type="molecule type" value="Genomic_DNA"/>
</dbReference>
<name>A0A8S5NM86_9CAUD</name>
<protein>
    <submittedName>
        <fullName evidence="1">Uncharacterized protein</fullName>
    </submittedName>
</protein>
<sequence length="35" mass="4351">MTKNNKNERVCRKRYYDLFHKSPKAYDACFLSFYI</sequence>
<organism evidence="1">
    <name type="scientific">Podoviridae sp. ctsNK10</name>
    <dbReference type="NCBI Taxonomy" id="2826582"/>
    <lineage>
        <taxon>Viruses</taxon>
        <taxon>Duplodnaviria</taxon>
        <taxon>Heunggongvirae</taxon>
        <taxon>Uroviricota</taxon>
        <taxon>Caudoviricetes</taxon>
    </lineage>
</organism>
<evidence type="ECO:0000313" key="1">
    <source>
        <dbReference type="EMBL" id="DAD95386.1"/>
    </source>
</evidence>
<reference evidence="1" key="1">
    <citation type="journal article" date="2021" name="Proc. Natl. Acad. Sci. U.S.A.">
        <title>A Catalog of Tens of Thousands of Viruses from Human Metagenomes Reveals Hidden Associations with Chronic Diseases.</title>
        <authorList>
            <person name="Tisza M.J."/>
            <person name="Buck C.B."/>
        </authorList>
    </citation>
    <scope>NUCLEOTIDE SEQUENCE</scope>
    <source>
        <strain evidence="1">CtsNK10</strain>
    </source>
</reference>